<evidence type="ECO:0000259" key="5">
    <source>
        <dbReference type="PROSITE" id="PS00125"/>
    </source>
</evidence>
<keyword evidence="3" id="KW-0464">Manganese</keyword>
<dbReference type="SUPFAM" id="SSF56300">
    <property type="entry name" value="Metallo-dependent phosphatases"/>
    <property type="match status" value="1"/>
</dbReference>
<evidence type="ECO:0000313" key="6">
    <source>
        <dbReference type="EMBL" id="KCV68080.1"/>
    </source>
</evidence>
<dbReference type="GO" id="GO:0004722">
    <property type="term" value="F:protein serine/threonine phosphatase activity"/>
    <property type="evidence" value="ECO:0007669"/>
    <property type="project" value="UniProtKB-EC"/>
</dbReference>
<evidence type="ECO:0000313" key="7">
    <source>
        <dbReference type="Proteomes" id="UP000030693"/>
    </source>
</evidence>
<dbReference type="PANTHER" id="PTHR45619">
    <property type="entry name" value="SERINE/THREONINE-PROTEIN PHOSPHATASE PP2A-RELATED"/>
    <property type="match status" value="1"/>
</dbReference>
<keyword evidence="1" id="KW-0479">Metal-binding</keyword>
<sequence>MKVDLDECIERITRLELLDISLINFLCESMKELLLREPNVVHISAPVTVVGDVHGQFYDVLEIFKVGGKCPDTNYLFLGDFVDRGHHSVETITLLMCLKLRYPDRITLIRGNHESRSITQMYGFYTECLAKYGTAQVWTYFTDMFDFLSIAALIDDRIFCVHGGIGPTVQTVDAIRAIDRFKDIPTDGPLADIMWSDPDPVKEDFSVSQRGAGFTFGKRVVNRFCDVNAVDHILRAHQLCMEGYQILFDDRLTTVWSAPNYCYRCGNKASILEVGENLERNFNIFTEAPESKLEAPAIPKVVDYFL</sequence>
<dbReference type="GO" id="GO:0046872">
    <property type="term" value="F:metal ion binding"/>
    <property type="evidence" value="ECO:0007669"/>
    <property type="project" value="UniProtKB-KW"/>
</dbReference>
<comment type="catalytic activity">
    <reaction evidence="4">
        <text>O-phospho-L-threonyl-[protein] + H2O = L-threonyl-[protein] + phosphate</text>
        <dbReference type="Rhea" id="RHEA:47004"/>
        <dbReference type="Rhea" id="RHEA-COMP:11060"/>
        <dbReference type="Rhea" id="RHEA-COMP:11605"/>
        <dbReference type="ChEBI" id="CHEBI:15377"/>
        <dbReference type="ChEBI" id="CHEBI:30013"/>
        <dbReference type="ChEBI" id="CHEBI:43474"/>
        <dbReference type="ChEBI" id="CHEBI:61977"/>
        <dbReference type="EC" id="3.1.3.16"/>
    </reaction>
</comment>
<dbReference type="InterPro" id="IPR047129">
    <property type="entry name" value="PPA2-like"/>
</dbReference>
<dbReference type="RefSeq" id="XP_009497454.1">
    <property type="nucleotide sequence ID" value="XM_009499179.1"/>
</dbReference>
<dbReference type="SMART" id="SM00156">
    <property type="entry name" value="PP2Ac"/>
    <property type="match status" value="1"/>
</dbReference>
<feature type="domain" description="Serine/threonine specific protein phosphatases" evidence="5">
    <location>
        <begin position="109"/>
        <end position="114"/>
    </location>
</feature>
<dbReference type="Pfam" id="PF00149">
    <property type="entry name" value="Metallophos"/>
    <property type="match status" value="1"/>
</dbReference>
<keyword evidence="7" id="KW-1185">Reference proteome</keyword>
<dbReference type="GeneID" id="20530057"/>
<keyword evidence="2 4" id="KW-0378">Hydrolase</keyword>
<protein>
    <recommendedName>
        <fullName evidence="4">Serine/threonine-protein phosphatase</fullName>
        <ecNumber evidence="4">3.1.3.16</ecNumber>
    </recommendedName>
</protein>
<evidence type="ECO:0000256" key="3">
    <source>
        <dbReference type="ARBA" id="ARBA00023211"/>
    </source>
</evidence>
<gene>
    <name evidence="6" type="ORF">H696_05332</name>
</gene>
<dbReference type="AlphaFoldDB" id="A0A058Z1F4"/>
<dbReference type="PROSITE" id="PS00125">
    <property type="entry name" value="SER_THR_PHOSPHATASE"/>
    <property type="match status" value="1"/>
</dbReference>
<dbReference type="STRING" id="691883.A0A058Z1F4"/>
<dbReference type="Gene3D" id="3.60.21.10">
    <property type="match status" value="1"/>
</dbReference>
<dbReference type="Proteomes" id="UP000030693">
    <property type="component" value="Unassembled WGS sequence"/>
</dbReference>
<dbReference type="eggNOG" id="KOG0372">
    <property type="taxonomic scope" value="Eukaryota"/>
</dbReference>
<evidence type="ECO:0000256" key="2">
    <source>
        <dbReference type="ARBA" id="ARBA00022801"/>
    </source>
</evidence>
<evidence type="ECO:0000256" key="1">
    <source>
        <dbReference type="ARBA" id="ARBA00022723"/>
    </source>
</evidence>
<evidence type="ECO:0000256" key="4">
    <source>
        <dbReference type="RuleBase" id="RU004273"/>
    </source>
</evidence>
<reference evidence="6" key="1">
    <citation type="submission" date="2013-04" db="EMBL/GenBank/DDBJ databases">
        <title>The Genome Sequence of Fonticula alba ATCC 38817.</title>
        <authorList>
            <consortium name="The Broad Institute Genomics Platform"/>
            <person name="Russ C."/>
            <person name="Cuomo C."/>
            <person name="Burger G."/>
            <person name="Gray M.W."/>
            <person name="Holland P.W.H."/>
            <person name="King N."/>
            <person name="Lang F.B.F."/>
            <person name="Roger A.J."/>
            <person name="Ruiz-Trillo I."/>
            <person name="Brown M."/>
            <person name="Walker B."/>
            <person name="Young S."/>
            <person name="Zeng Q."/>
            <person name="Gargeya S."/>
            <person name="Fitzgerald M."/>
            <person name="Haas B."/>
            <person name="Abouelleil A."/>
            <person name="Allen A.W."/>
            <person name="Alvarado L."/>
            <person name="Arachchi H.M."/>
            <person name="Berlin A.M."/>
            <person name="Chapman S.B."/>
            <person name="Gainer-Dewar J."/>
            <person name="Goldberg J."/>
            <person name="Griggs A."/>
            <person name="Gujja S."/>
            <person name="Hansen M."/>
            <person name="Howarth C."/>
            <person name="Imamovic A."/>
            <person name="Ireland A."/>
            <person name="Larimer J."/>
            <person name="McCowan C."/>
            <person name="Murphy C."/>
            <person name="Pearson M."/>
            <person name="Poon T.W."/>
            <person name="Priest M."/>
            <person name="Roberts A."/>
            <person name="Saif S."/>
            <person name="Shea T."/>
            <person name="Sisk P."/>
            <person name="Sykes S."/>
            <person name="Wortman J."/>
            <person name="Nusbaum C."/>
            <person name="Birren B."/>
        </authorList>
    </citation>
    <scope>NUCLEOTIDE SEQUENCE [LARGE SCALE GENOMIC DNA]</scope>
    <source>
        <strain evidence="6">ATCC 38817</strain>
    </source>
</reference>
<name>A0A058Z1F4_FONAL</name>
<dbReference type="CDD" id="cd07415">
    <property type="entry name" value="MPP_PP2A_PP4_PP6"/>
    <property type="match status" value="1"/>
</dbReference>
<dbReference type="EMBL" id="KB932210">
    <property type="protein sequence ID" value="KCV68080.1"/>
    <property type="molecule type" value="Genomic_DNA"/>
</dbReference>
<organism evidence="6">
    <name type="scientific">Fonticula alba</name>
    <name type="common">Slime mold</name>
    <dbReference type="NCBI Taxonomy" id="691883"/>
    <lineage>
        <taxon>Eukaryota</taxon>
        <taxon>Rotosphaerida</taxon>
        <taxon>Fonticulaceae</taxon>
        <taxon>Fonticula</taxon>
    </lineage>
</organism>
<dbReference type="InterPro" id="IPR029052">
    <property type="entry name" value="Metallo-depent_PP-like"/>
</dbReference>
<dbReference type="OrthoDB" id="1930084at2759"/>
<dbReference type="InterPro" id="IPR004843">
    <property type="entry name" value="Calcineurin-like_PHP"/>
</dbReference>
<comment type="similarity">
    <text evidence="4">Belongs to the PPP phosphatase family.</text>
</comment>
<proteinExistence type="inferred from homology"/>
<dbReference type="InterPro" id="IPR006186">
    <property type="entry name" value="Ser/Thr-sp_prot-phosphatase"/>
</dbReference>
<dbReference type="EC" id="3.1.3.16" evidence="4"/>
<accession>A0A058Z1F4</accession>
<dbReference type="OMA" id="KIGGYPP"/>
<dbReference type="PRINTS" id="PR00114">
    <property type="entry name" value="STPHPHTASE"/>
</dbReference>